<evidence type="ECO:0000259" key="15">
    <source>
        <dbReference type="PROSITE" id="PS50002"/>
    </source>
</evidence>
<dbReference type="Gene3D" id="1.10.418.10">
    <property type="entry name" value="Calponin-like domain"/>
    <property type="match status" value="2"/>
</dbReference>
<keyword evidence="5" id="KW-0963">Cytoplasm</keyword>
<dbReference type="Gene3D" id="1.20.58.60">
    <property type="match status" value="14"/>
</dbReference>
<keyword evidence="10" id="KW-0009">Actin-binding</keyword>
<dbReference type="PROSITE" id="PS50002">
    <property type="entry name" value="SH3"/>
    <property type="match status" value="1"/>
</dbReference>
<name>A0A8B6F9T9_MYTGA</name>
<dbReference type="Proteomes" id="UP000596742">
    <property type="component" value="Unassembled WGS sequence"/>
</dbReference>
<dbReference type="PANTHER" id="PTHR11915">
    <property type="entry name" value="SPECTRIN/FILAMIN RELATED CYTOSKELETAL PROTEIN"/>
    <property type="match status" value="1"/>
</dbReference>
<dbReference type="InterPro" id="IPR001452">
    <property type="entry name" value="SH3_domain"/>
</dbReference>
<evidence type="ECO:0000259" key="16">
    <source>
        <dbReference type="PROSITE" id="PS50021"/>
    </source>
</evidence>
<dbReference type="EMBL" id="UYJE01006403">
    <property type="protein sequence ID" value="VDI45690.1"/>
    <property type="molecule type" value="Genomic_DNA"/>
</dbReference>
<organism evidence="17 18">
    <name type="scientific">Mytilus galloprovincialis</name>
    <name type="common">Mediterranean mussel</name>
    <dbReference type="NCBI Taxonomy" id="29158"/>
    <lineage>
        <taxon>Eukaryota</taxon>
        <taxon>Metazoa</taxon>
        <taxon>Spiralia</taxon>
        <taxon>Lophotrochozoa</taxon>
        <taxon>Mollusca</taxon>
        <taxon>Bivalvia</taxon>
        <taxon>Autobranchia</taxon>
        <taxon>Pteriomorphia</taxon>
        <taxon>Mytilida</taxon>
        <taxon>Mytiloidea</taxon>
        <taxon>Mytilidae</taxon>
        <taxon>Mytilinae</taxon>
        <taxon>Mytilus</taxon>
    </lineage>
</organism>
<dbReference type="Gene3D" id="2.30.30.40">
    <property type="entry name" value="SH3 Domains"/>
    <property type="match status" value="1"/>
</dbReference>
<proteinExistence type="inferred from homology"/>
<keyword evidence="3 12" id="KW-0728">SH3 domain</keyword>
<dbReference type="FunFam" id="1.20.58.60:FF:000172">
    <property type="entry name" value="Spectrin beta chain"/>
    <property type="match status" value="1"/>
</dbReference>
<comment type="subcellular location">
    <subcellularLocation>
        <location evidence="1">Cytoplasm</location>
        <location evidence="1">Cytoskeleton</location>
    </subcellularLocation>
</comment>
<feature type="domain" description="Calponin-homology (CH)" evidence="16">
    <location>
        <begin position="190"/>
        <end position="295"/>
    </location>
</feature>
<dbReference type="Pfam" id="PF00435">
    <property type="entry name" value="Spectrin"/>
    <property type="match status" value="16"/>
</dbReference>
<gene>
    <name evidence="17" type="ORF">MGAL_10B018928</name>
</gene>
<evidence type="ECO:0000256" key="14">
    <source>
        <dbReference type="SAM" id="MobiDB-lite"/>
    </source>
</evidence>
<dbReference type="SMART" id="SM00033">
    <property type="entry name" value="CH"/>
    <property type="match status" value="2"/>
</dbReference>
<dbReference type="SMART" id="SM00150">
    <property type="entry name" value="SPEC"/>
    <property type="match status" value="17"/>
</dbReference>
<dbReference type="SUPFAM" id="SSF46966">
    <property type="entry name" value="Spectrin repeat"/>
    <property type="match status" value="13"/>
</dbReference>
<accession>A0A8B6F9T9</accession>
<evidence type="ECO:0000256" key="11">
    <source>
        <dbReference type="ARBA" id="ARBA00023212"/>
    </source>
</evidence>
<feature type="compositionally biased region" description="Basic and acidic residues" evidence="14">
    <location>
        <begin position="895"/>
        <end position="904"/>
    </location>
</feature>
<dbReference type="GO" id="GO:0005737">
    <property type="term" value="C:cytoplasm"/>
    <property type="evidence" value="ECO:0007669"/>
    <property type="project" value="UniProtKB-ARBA"/>
</dbReference>
<feature type="coiled-coil region" evidence="13">
    <location>
        <begin position="1482"/>
        <end position="1535"/>
    </location>
</feature>
<dbReference type="PROSITE" id="PS00019">
    <property type="entry name" value="ACTININ_1"/>
    <property type="match status" value="1"/>
</dbReference>
<dbReference type="FunFam" id="1.10.418.10:FF:000043">
    <property type="entry name" value="Spectrin beta chain, non-erythrocytic"/>
    <property type="match status" value="1"/>
</dbReference>
<sequence length="2377" mass="275382">MLECYELKENEFPSQVHGHIRQMEECNVCNCFTRHLLINMQTDDLNGGMSVKDIHQFEKGRIKALQDERVYIQKKTFTKWANAFLEKARLEIKDLFTDLADGKILMKLLEIISGETIGKPNKGMMRVQKVENVSRCLKFLITKVYFENIGAEDIVDGNPRLILGLIWTIILRFQIQEITIEVDEESTEKRSAKDALLLWCQRKTAGYPGVNITNFTSSWRNGLGFNALIHAHRPDLIDYDALHPEEHVSNLNNAFLTASRELDIPRILDAEDVDVNKPDEKSILTYVASYYHYFAKMKSEMTGGKRIAKILGSLMDMEAMVDDYETLTSSLLEWIQFTIKRLQDRNFPNSLEGIQKEVVKFKTYRTVEKPPKYKEKGNIEVQFFNIQAKLKANGQKNYTPPEGLLVHDIETAWLKLEKSEHEREVAMRDEMIRQERLEQLHQRFQKKAEIREQWLSDMSLILDEKLVCSNAAQTEASIKKHEAISAEILARKDRFRALNGLAKELVQGGYHAKDAVNKKDQDIMMKWKKLLDKLEARKKTLDGFSNLMNSFREIESIVEELKEAEAKVKIDDNGKHLQATEDYLQQHALVEAQLHGLGKRVRNLNRRSKNMTDLSNTEGAVLDKRLEDLNGEYNRVNDLANDRRKKLDVAKKYYQFLQDAEEEERWVQEKIDVCGASTTGKDLNAALVLLKKHEGLEGDMNGRWPWCEKLCNTGKELMNGGHEAKKEINSKIKNLIEKWDRLKKLAAIRRTKIEDGIEAHQISIEKFIPQENGDKSEDEDSVDEMVDVPTEIEVEEEVEKEVMQDVIETRKIPQVKVSHAYIGQGMKVEKGDLLLLIQRTNSDWWQIRKGDGTEGFVPANYVKEVQPKVSQKVIRKPMKVKEKVKVKKTVMKKEVQKKKPERASKLRRAPSVRSKTNLHFDKDNVDKRQKQLNLNYNKLIKLAQARRIALEDAKRLFKFYSDCEEFESWMVEKEQILKSKESLSDNMDAIRKKFENLLTSLAANKGRLDDINKLAEEIHQSGSSQKDIVKKRQKEINDRWIRLNKLKMEREKNLEGASSIELFQSTCDELADWIKEKDNAMNTDDYGKGLQATIALQRKHANLERELNPVGEKMNRMNYLADSVRSAYPDEKGYVDKRQKELQDIWDALKNKLDDRKKKLDDVGELHQFNDDAKDLLSWSGLMKAKLAKSDMPKDVQAAEIMLKEHAELAEDIQAHKPKFVDVKKLGNSVLKKDPKNDDVKGKLNKLQEDEAVIDDMWQKRMDQLQDAHDLQVFNRDADNIDLVTGGHEKFLEFAEVGKTVDDVESLMKRQEDFENTLQAQDDKVKAMDELADKLIRDGHPDKDHIDKRRQEVLDRRQKVKDRAKERRDALNAAQGFQEFKRDSDELSSWMKEKYNTATDESYRDLTNLTEKLKKHQAFEAELKANNDRLQGINERGDELVSADHPDSPVIKTIVSDLNTQWKDLYDKSTDKGNKLRQAADQQTLNRALADAQDKLDEMEKSVANPDLGSDLRGVKELLKKHHNLENDLVGLSDTIQAITSQGQELAKSGHFDKAGILKAVDEFNDRFKALKPAVDTRKNKLQDSLHFHQFKFDADEELQWIKEHLPAASSTEYGKSLIDAQNLHKKHQKLELEISGHSPSCEKVLQTGNQLIDQKHFNSKAIKDKCQELQLSWDDLLSKSKIRKKNLDMSVQVQKVLSEVAELENWINDKMTLASSTDYGKDEASADKLLTKNKVLETDIQTYQGIVTGLGKEAQRLFKTGCQDPTTLRKAQDNLQDHLNKLKRLAADRTQNLEQSKWMFAFKRETTDFEEWISEQMQLAASEEYGQDYEHLQILRNRFDEFRRTVEAGTERYNRCERLAKWLLEDNTPYEEVVKERQEQLREAWNELLEQIENRDVKLYGAGEIHRFNRDVEDALQRIHEKYASIPDDTGKDLATTQMYIKKHEGFENELVALEAQLQVLIEDSTRLQETYPGENAQQIEQLQASVVENWGVLQDRAAQRKDELLAVADMHRFLADVRDLLSWAKEIETEMLSEKTVRDVHGVDLVRARHEELKLEIDAREDTFSTISQTGEAMVQDEHPNSEEITEKVKQVEEARERLRKVWEDRRQHYEQLYGLHTFLRDAEQLNNTSSSQEAYLTSAEYGDTVDQIDSQIRRHEAFEKVLGVQNEKLNAIQNHGQEIVNKKHFEAPRVAKVIEEVTLRRENIKQQCAGRHRNLDDAMLYAQFNRDVVETEGWIDDKLKVAYEDNFTDVTDLESKMRKLQKHQAFEAECVANTDKIEQIKQQGDVLNAKKYKPDEVHQSLQRLMSKWNELLKASNDRGKGLVEAKDILEFNEQVDKVEMWIREKDSLVNAGDLGRDYEHCCELQKKANDQESA</sequence>
<evidence type="ECO:0000256" key="9">
    <source>
        <dbReference type="ARBA" id="ARBA00022737"/>
    </source>
</evidence>
<keyword evidence="9" id="KW-0677">Repeat</keyword>
<dbReference type="InterPro" id="IPR001715">
    <property type="entry name" value="CH_dom"/>
</dbReference>
<reference evidence="17" key="1">
    <citation type="submission" date="2018-11" db="EMBL/GenBank/DDBJ databases">
        <authorList>
            <person name="Alioto T."/>
            <person name="Alioto T."/>
        </authorList>
    </citation>
    <scope>NUCLEOTIDE SEQUENCE</scope>
</reference>
<dbReference type="SMART" id="SM00326">
    <property type="entry name" value="SH3"/>
    <property type="match status" value="1"/>
</dbReference>
<dbReference type="Pfam" id="PF14604">
    <property type="entry name" value="SH3_9"/>
    <property type="match status" value="1"/>
</dbReference>
<evidence type="ECO:0000256" key="1">
    <source>
        <dbReference type="ARBA" id="ARBA00004245"/>
    </source>
</evidence>
<evidence type="ECO:0000313" key="18">
    <source>
        <dbReference type="Proteomes" id="UP000596742"/>
    </source>
</evidence>
<evidence type="ECO:0000256" key="8">
    <source>
        <dbReference type="ARBA" id="ARBA00022701"/>
    </source>
</evidence>
<evidence type="ECO:0000256" key="5">
    <source>
        <dbReference type="ARBA" id="ARBA00022490"/>
    </source>
</evidence>
<dbReference type="Pfam" id="PF00307">
    <property type="entry name" value="CH"/>
    <property type="match status" value="2"/>
</dbReference>
<dbReference type="CDD" id="cd00174">
    <property type="entry name" value="SH3"/>
    <property type="match status" value="1"/>
</dbReference>
<comment type="caution">
    <text evidence="17">The sequence shown here is derived from an EMBL/GenBank/DDBJ whole genome shotgun (WGS) entry which is preliminary data.</text>
</comment>
<keyword evidence="8" id="KW-0493">Microtubule</keyword>
<dbReference type="SUPFAM" id="SSF47576">
    <property type="entry name" value="Calponin-homology domain, CH-domain"/>
    <property type="match status" value="1"/>
</dbReference>
<dbReference type="GO" id="GO:0005874">
    <property type="term" value="C:microtubule"/>
    <property type="evidence" value="ECO:0007669"/>
    <property type="project" value="UniProtKB-KW"/>
</dbReference>
<keyword evidence="4" id="KW-0117">Actin capping</keyword>
<dbReference type="InterPro" id="IPR036028">
    <property type="entry name" value="SH3-like_dom_sf"/>
</dbReference>
<dbReference type="FunFam" id="1.10.418.10:FF:000001">
    <property type="entry name" value="Actinin alpha 1"/>
    <property type="match status" value="1"/>
</dbReference>
<dbReference type="FunFam" id="1.20.58.60:FF:000019">
    <property type="entry name" value="Spectrin beta chain"/>
    <property type="match status" value="1"/>
</dbReference>
<evidence type="ECO:0000256" key="10">
    <source>
        <dbReference type="ARBA" id="ARBA00023203"/>
    </source>
</evidence>
<comment type="similarity">
    <text evidence="2">Belongs to the spectrin family.</text>
</comment>
<evidence type="ECO:0000256" key="2">
    <source>
        <dbReference type="ARBA" id="ARBA00006826"/>
    </source>
</evidence>
<dbReference type="InterPro" id="IPR036872">
    <property type="entry name" value="CH_dom_sf"/>
</dbReference>
<evidence type="ECO:0000256" key="3">
    <source>
        <dbReference type="ARBA" id="ARBA00022443"/>
    </source>
</evidence>
<feature type="region of interest" description="Disordered" evidence="14">
    <location>
        <begin position="895"/>
        <end position="914"/>
    </location>
</feature>
<keyword evidence="13" id="KW-0175">Coiled coil</keyword>
<evidence type="ECO:0000256" key="7">
    <source>
        <dbReference type="ARBA" id="ARBA00022658"/>
    </source>
</evidence>
<feature type="coiled-coil region" evidence="13">
    <location>
        <begin position="1945"/>
        <end position="1972"/>
    </location>
</feature>
<dbReference type="CDD" id="cd00176">
    <property type="entry name" value="SPEC"/>
    <property type="match status" value="10"/>
</dbReference>
<dbReference type="CDD" id="cd21194">
    <property type="entry name" value="CH_beta_spectrin_rpt2"/>
    <property type="match status" value="1"/>
</dbReference>
<dbReference type="GO" id="GO:0051693">
    <property type="term" value="P:actin filament capping"/>
    <property type="evidence" value="ECO:0007669"/>
    <property type="project" value="UniProtKB-KW"/>
</dbReference>
<keyword evidence="18" id="KW-1185">Reference proteome</keyword>
<feature type="domain" description="SH3" evidence="15">
    <location>
        <begin position="810"/>
        <end position="867"/>
    </location>
</feature>
<dbReference type="FunFam" id="1.20.58.60:FF:000007">
    <property type="entry name" value="Spectrin alpha chain non-erythrocytic 1"/>
    <property type="match status" value="1"/>
</dbReference>
<dbReference type="GO" id="GO:0003779">
    <property type="term" value="F:actin binding"/>
    <property type="evidence" value="ECO:0007669"/>
    <property type="project" value="UniProtKB-KW"/>
</dbReference>
<evidence type="ECO:0000256" key="13">
    <source>
        <dbReference type="SAM" id="Coils"/>
    </source>
</evidence>
<dbReference type="GO" id="GO:0005085">
    <property type="term" value="F:guanyl-nucleotide exchange factor activity"/>
    <property type="evidence" value="ECO:0007669"/>
    <property type="project" value="UniProtKB-KW"/>
</dbReference>
<dbReference type="FunFam" id="1.20.58.60:FF:000020">
    <property type="entry name" value="Spectrin alpha chain, non-erythrocytic 1"/>
    <property type="match status" value="3"/>
</dbReference>
<protein>
    <submittedName>
        <fullName evidence="17">Spectrin beta</fullName>
    </submittedName>
</protein>
<evidence type="ECO:0000256" key="4">
    <source>
        <dbReference type="ARBA" id="ARBA00022467"/>
    </source>
</evidence>
<keyword evidence="11" id="KW-0206">Cytoskeleton</keyword>
<dbReference type="InterPro" id="IPR001589">
    <property type="entry name" value="Actinin_actin-bd_CS"/>
</dbReference>
<dbReference type="PROSITE" id="PS50021">
    <property type="entry name" value="CH"/>
    <property type="match status" value="2"/>
</dbReference>
<dbReference type="InterPro" id="IPR018159">
    <property type="entry name" value="Spectrin/alpha-actinin"/>
</dbReference>
<dbReference type="SUPFAM" id="SSF50044">
    <property type="entry name" value="SH3-domain"/>
    <property type="match status" value="1"/>
</dbReference>
<feature type="domain" description="Calponin-homology (CH)" evidence="16">
    <location>
        <begin position="71"/>
        <end position="174"/>
    </location>
</feature>
<keyword evidence="6" id="KW-0597">Phosphoprotein</keyword>
<keyword evidence="7" id="KW-0344">Guanine-nucleotide releasing factor</keyword>
<dbReference type="OrthoDB" id="18853at2759"/>
<evidence type="ECO:0000313" key="17">
    <source>
        <dbReference type="EMBL" id="VDI45690.1"/>
    </source>
</evidence>
<dbReference type="CDD" id="cd21193">
    <property type="entry name" value="CH_beta_spectrin_rpt1"/>
    <property type="match status" value="1"/>
</dbReference>
<evidence type="ECO:0000256" key="6">
    <source>
        <dbReference type="ARBA" id="ARBA00022553"/>
    </source>
</evidence>
<evidence type="ECO:0000256" key="12">
    <source>
        <dbReference type="PROSITE-ProRule" id="PRU00192"/>
    </source>
</evidence>
<dbReference type="InterPro" id="IPR002017">
    <property type="entry name" value="Spectrin_repeat"/>
</dbReference>